<dbReference type="Pfam" id="PF01636">
    <property type="entry name" value="APH"/>
    <property type="match status" value="1"/>
</dbReference>
<dbReference type="OrthoDB" id="191037at2759"/>
<dbReference type="Proteomes" id="UP000749646">
    <property type="component" value="Unassembled WGS sequence"/>
</dbReference>
<accession>A0A9P6LU15</accession>
<evidence type="ECO:0000259" key="1">
    <source>
        <dbReference type="Pfam" id="PF01636"/>
    </source>
</evidence>
<dbReference type="AlphaFoldDB" id="A0A9P6LU15"/>
<proteinExistence type="predicted"/>
<comment type="caution">
    <text evidence="2">The sequence shown here is derived from an EMBL/GenBank/DDBJ whole genome shotgun (WGS) entry which is preliminary data.</text>
</comment>
<sequence>MALKEHGQSTTDVRQGYQLDAAKLEPYLLKTVPGVVVPIKVSQFKLGQSNPTYLLTDANWISAVDTLAKLHKVNHVAIGLESYGRATGFFRRQIASLSKIAGAQAAVKDTEGVAVGPILGVDELAEWFKKYEVEDSTSIVHGDYK</sequence>
<dbReference type="InterPro" id="IPR002575">
    <property type="entry name" value="Aminoglycoside_PTrfase"/>
</dbReference>
<dbReference type="Gene3D" id="3.90.1200.10">
    <property type="match status" value="1"/>
</dbReference>
<name>A0A9P6LU15_9FUNG</name>
<dbReference type="EMBL" id="JAAAHW010009504">
    <property type="protein sequence ID" value="KAF9939781.1"/>
    <property type="molecule type" value="Genomic_DNA"/>
</dbReference>
<organism evidence="2 3">
    <name type="scientific">Modicella reniformis</name>
    <dbReference type="NCBI Taxonomy" id="1440133"/>
    <lineage>
        <taxon>Eukaryota</taxon>
        <taxon>Fungi</taxon>
        <taxon>Fungi incertae sedis</taxon>
        <taxon>Mucoromycota</taxon>
        <taxon>Mortierellomycotina</taxon>
        <taxon>Mortierellomycetes</taxon>
        <taxon>Mortierellales</taxon>
        <taxon>Mortierellaceae</taxon>
        <taxon>Modicella</taxon>
    </lineage>
</organism>
<evidence type="ECO:0000313" key="3">
    <source>
        <dbReference type="Proteomes" id="UP000749646"/>
    </source>
</evidence>
<feature type="non-terminal residue" evidence="2">
    <location>
        <position position="145"/>
    </location>
</feature>
<protein>
    <recommendedName>
        <fullName evidence="1">Aminoglycoside phosphotransferase domain-containing protein</fullName>
    </recommendedName>
</protein>
<feature type="domain" description="Aminoglycoside phosphotransferase" evidence="1">
    <location>
        <begin position="60"/>
        <end position="145"/>
    </location>
</feature>
<gene>
    <name evidence="2" type="ORF">BGZ65_009405</name>
</gene>
<evidence type="ECO:0000313" key="2">
    <source>
        <dbReference type="EMBL" id="KAF9939781.1"/>
    </source>
</evidence>
<reference evidence="2" key="1">
    <citation type="journal article" date="2020" name="Fungal Divers.">
        <title>Resolving the Mortierellaceae phylogeny through synthesis of multi-gene phylogenetics and phylogenomics.</title>
        <authorList>
            <person name="Vandepol N."/>
            <person name="Liber J."/>
            <person name="Desiro A."/>
            <person name="Na H."/>
            <person name="Kennedy M."/>
            <person name="Barry K."/>
            <person name="Grigoriev I.V."/>
            <person name="Miller A.N."/>
            <person name="O'Donnell K."/>
            <person name="Stajich J.E."/>
            <person name="Bonito G."/>
        </authorList>
    </citation>
    <scope>NUCLEOTIDE SEQUENCE</scope>
    <source>
        <strain evidence="2">MES-2147</strain>
    </source>
</reference>
<keyword evidence="3" id="KW-1185">Reference proteome</keyword>